<keyword evidence="3" id="KW-1185">Reference proteome</keyword>
<gene>
    <name evidence="2" type="ORF">GJR97_16710</name>
</gene>
<name>A0A6L5R5Q5_9MICO</name>
<dbReference type="RefSeq" id="WP_154347894.1">
    <property type="nucleotide sequence ID" value="NZ_WKJD01000021.1"/>
</dbReference>
<dbReference type="EMBL" id="WKJD01000021">
    <property type="protein sequence ID" value="MRX45353.1"/>
    <property type="molecule type" value="Genomic_DNA"/>
</dbReference>
<keyword evidence="1" id="KW-0812">Transmembrane</keyword>
<keyword evidence="1" id="KW-1133">Transmembrane helix</keyword>
<protein>
    <submittedName>
        <fullName evidence="2">Uncharacterized protein</fullName>
    </submittedName>
</protein>
<evidence type="ECO:0000313" key="2">
    <source>
        <dbReference type="EMBL" id="MRX45353.1"/>
    </source>
</evidence>
<organism evidence="2 3">
    <name type="scientific">Agromyces kandeliae</name>
    <dbReference type="NCBI Taxonomy" id="2666141"/>
    <lineage>
        <taxon>Bacteria</taxon>
        <taxon>Bacillati</taxon>
        <taxon>Actinomycetota</taxon>
        <taxon>Actinomycetes</taxon>
        <taxon>Micrococcales</taxon>
        <taxon>Microbacteriaceae</taxon>
        <taxon>Agromyces</taxon>
    </lineage>
</organism>
<feature type="transmembrane region" description="Helical" evidence="1">
    <location>
        <begin position="9"/>
        <end position="33"/>
    </location>
</feature>
<accession>A0A6L5R5Q5</accession>
<sequence length="82" mass="8708">MDERNGRTWWIAGAVAAFAVGTLSWVQSIGYWVQRGTGAAEPAFMFVDHDGPSVTGALLGTVFLAIGALCAAMAAHRSRRRA</sequence>
<comment type="caution">
    <text evidence="2">The sequence shown here is derived from an EMBL/GenBank/DDBJ whole genome shotgun (WGS) entry which is preliminary data.</text>
</comment>
<evidence type="ECO:0000256" key="1">
    <source>
        <dbReference type="SAM" id="Phobius"/>
    </source>
</evidence>
<feature type="transmembrane region" description="Helical" evidence="1">
    <location>
        <begin position="53"/>
        <end position="75"/>
    </location>
</feature>
<dbReference type="AlphaFoldDB" id="A0A6L5R5Q5"/>
<evidence type="ECO:0000313" key="3">
    <source>
        <dbReference type="Proteomes" id="UP000476511"/>
    </source>
</evidence>
<reference evidence="2 3" key="1">
    <citation type="submission" date="2019-11" db="EMBL/GenBank/DDBJ databases">
        <title>Agromyces kandeliae sp. nov., isolated from mangrove soil.</title>
        <authorList>
            <person name="Wang R."/>
        </authorList>
    </citation>
    <scope>NUCLEOTIDE SEQUENCE [LARGE SCALE GENOMIC DNA]</scope>
    <source>
        <strain evidence="2 3">Q22</strain>
    </source>
</reference>
<dbReference type="Proteomes" id="UP000476511">
    <property type="component" value="Unassembled WGS sequence"/>
</dbReference>
<proteinExistence type="predicted"/>
<keyword evidence="1" id="KW-0472">Membrane</keyword>